<dbReference type="SUPFAM" id="SSF54909">
    <property type="entry name" value="Dimeric alpha+beta barrel"/>
    <property type="match status" value="1"/>
</dbReference>
<dbReference type="AlphaFoldDB" id="A0A367WEQ8"/>
<evidence type="ECO:0000313" key="2">
    <source>
        <dbReference type="Proteomes" id="UP000253226"/>
    </source>
</evidence>
<proteinExistence type="predicted"/>
<evidence type="ECO:0008006" key="3">
    <source>
        <dbReference type="Google" id="ProtNLM"/>
    </source>
</evidence>
<dbReference type="PANTHER" id="PTHR37828:SF1">
    <property type="entry name" value="YCII-RELATED DOMAIN-CONTAINING PROTEIN"/>
    <property type="match status" value="1"/>
</dbReference>
<dbReference type="EMBL" id="JPWF01000001">
    <property type="protein sequence ID" value="RCK39945.1"/>
    <property type="molecule type" value="Genomic_DNA"/>
</dbReference>
<name>A0A367WEQ8_9PROT</name>
<comment type="caution">
    <text evidence="1">The sequence shown here is derived from an EMBL/GenBank/DDBJ whole genome shotgun (WGS) entry which is preliminary data.</text>
</comment>
<dbReference type="Gene3D" id="3.30.70.1060">
    <property type="entry name" value="Dimeric alpha+beta barrel"/>
    <property type="match status" value="1"/>
</dbReference>
<gene>
    <name evidence="1" type="ORF">TH19_02605</name>
</gene>
<dbReference type="InterPro" id="IPR011008">
    <property type="entry name" value="Dimeric_a/b-barrel"/>
</dbReference>
<sequence>MFTVFLKFGENRTLAPQFMDAHKAWIKKGLDDGVFMMVGSLQPNMGGAILAHGVTRDQIDARVNEDPFVVEGIVSAEIMEISPTFADTRLEFMMA</sequence>
<dbReference type="PANTHER" id="PTHR37828">
    <property type="entry name" value="GSR2449 PROTEIN"/>
    <property type="match status" value="1"/>
</dbReference>
<dbReference type="RefSeq" id="WP_114100717.1">
    <property type="nucleotide sequence ID" value="NZ_JPWF01000001.1"/>
</dbReference>
<dbReference type="Proteomes" id="UP000253226">
    <property type="component" value="Unassembled WGS sequence"/>
</dbReference>
<dbReference type="OrthoDB" id="9814407at2"/>
<evidence type="ECO:0000313" key="1">
    <source>
        <dbReference type="EMBL" id="RCK39945.1"/>
    </source>
</evidence>
<organism evidence="1 2">
    <name type="scientific">Thalassospira profundimaris</name>
    <dbReference type="NCBI Taxonomy" id="502049"/>
    <lineage>
        <taxon>Bacteria</taxon>
        <taxon>Pseudomonadati</taxon>
        <taxon>Pseudomonadota</taxon>
        <taxon>Alphaproteobacteria</taxon>
        <taxon>Rhodospirillales</taxon>
        <taxon>Thalassospiraceae</taxon>
        <taxon>Thalassospira</taxon>
    </lineage>
</organism>
<reference evidence="1 2" key="1">
    <citation type="submission" date="2014-07" db="EMBL/GenBank/DDBJ databases">
        <title>Draft genome sequence of Thalassospira profundimaris 35.</title>
        <authorList>
            <person name="Lai Q."/>
            <person name="Shao Z."/>
        </authorList>
    </citation>
    <scope>NUCLEOTIDE SEQUENCE [LARGE SCALE GENOMIC DNA]</scope>
    <source>
        <strain evidence="1 2">35</strain>
    </source>
</reference>
<accession>A0A367WEQ8</accession>
<protein>
    <recommendedName>
        <fullName evidence="3">YCII-related domain-containing protein</fullName>
    </recommendedName>
</protein>